<name>A0A5B7IQF6_PORTR</name>
<reference evidence="1 2" key="1">
    <citation type="submission" date="2019-05" db="EMBL/GenBank/DDBJ databases">
        <title>Another draft genome of Portunus trituberculatus and its Hox gene families provides insights of decapod evolution.</title>
        <authorList>
            <person name="Jeong J.-H."/>
            <person name="Song I."/>
            <person name="Kim S."/>
            <person name="Choi T."/>
            <person name="Kim D."/>
            <person name="Ryu S."/>
            <person name="Kim W."/>
        </authorList>
    </citation>
    <scope>NUCLEOTIDE SEQUENCE [LARGE SCALE GENOMIC DNA]</scope>
    <source>
        <tissue evidence="1">Muscle</tissue>
    </source>
</reference>
<comment type="caution">
    <text evidence="1">The sequence shown here is derived from an EMBL/GenBank/DDBJ whole genome shotgun (WGS) entry which is preliminary data.</text>
</comment>
<dbReference type="Proteomes" id="UP000324222">
    <property type="component" value="Unassembled WGS sequence"/>
</dbReference>
<evidence type="ECO:0000313" key="2">
    <source>
        <dbReference type="Proteomes" id="UP000324222"/>
    </source>
</evidence>
<keyword evidence="2" id="KW-1185">Reference proteome</keyword>
<organism evidence="1 2">
    <name type="scientific">Portunus trituberculatus</name>
    <name type="common">Swimming crab</name>
    <name type="synonym">Neptunus trituberculatus</name>
    <dbReference type="NCBI Taxonomy" id="210409"/>
    <lineage>
        <taxon>Eukaryota</taxon>
        <taxon>Metazoa</taxon>
        <taxon>Ecdysozoa</taxon>
        <taxon>Arthropoda</taxon>
        <taxon>Crustacea</taxon>
        <taxon>Multicrustacea</taxon>
        <taxon>Malacostraca</taxon>
        <taxon>Eumalacostraca</taxon>
        <taxon>Eucarida</taxon>
        <taxon>Decapoda</taxon>
        <taxon>Pleocyemata</taxon>
        <taxon>Brachyura</taxon>
        <taxon>Eubrachyura</taxon>
        <taxon>Portunoidea</taxon>
        <taxon>Portunidae</taxon>
        <taxon>Portuninae</taxon>
        <taxon>Portunus</taxon>
    </lineage>
</organism>
<proteinExistence type="predicted"/>
<dbReference type="AlphaFoldDB" id="A0A5B7IQF6"/>
<protein>
    <submittedName>
        <fullName evidence="1">Uncharacterized protein</fullName>
    </submittedName>
</protein>
<evidence type="ECO:0000313" key="1">
    <source>
        <dbReference type="EMBL" id="MPC86042.1"/>
    </source>
</evidence>
<dbReference type="EMBL" id="VSRR010070320">
    <property type="protein sequence ID" value="MPC86042.1"/>
    <property type="molecule type" value="Genomic_DNA"/>
</dbReference>
<gene>
    <name evidence="1" type="ORF">E2C01_080854</name>
</gene>
<accession>A0A5B7IQF6</accession>
<sequence length="135" mass="13483">MEEGVLLSHLQQQVSGGCGRAAFTWPLHERPPAGLWVGVGYPDVSRAVAGQDRSCSQVGWPTHIRCSSTPSSLGGVKGVIAGGGGVPARPPASCCLLAPGVPAGCIGPWLSSRLGGTCLAMAGPAAARLTVPSAT</sequence>